<evidence type="ECO:0000313" key="2">
    <source>
        <dbReference type="EMBL" id="OAV88398.1"/>
    </source>
</evidence>
<dbReference type="AlphaFoldDB" id="A0A0C4EZ02"/>
<feature type="compositionally biased region" description="Acidic residues" evidence="1">
    <location>
        <begin position="261"/>
        <end position="274"/>
    </location>
</feature>
<accession>A0A0C4EZ02</accession>
<feature type="compositionally biased region" description="Basic and acidic residues" evidence="1">
    <location>
        <begin position="249"/>
        <end position="260"/>
    </location>
</feature>
<proteinExistence type="predicted"/>
<name>A0A0C4EZ02_PUCT1</name>
<protein>
    <submittedName>
        <fullName evidence="2 3">Uncharacterized protein</fullName>
    </submittedName>
</protein>
<feature type="compositionally biased region" description="Basic and acidic residues" evidence="1">
    <location>
        <begin position="294"/>
        <end position="316"/>
    </location>
</feature>
<reference evidence="2" key="2">
    <citation type="submission" date="2016-05" db="EMBL/GenBank/DDBJ databases">
        <title>Comparative analysis highlights variable genome content of wheat rusts and divergence of the mating loci.</title>
        <authorList>
            <person name="Cuomo C.A."/>
            <person name="Bakkeren G."/>
            <person name="Szabo L."/>
            <person name="Khalil H."/>
            <person name="Joly D."/>
            <person name="Goldberg J."/>
            <person name="Young S."/>
            <person name="Zeng Q."/>
            <person name="Fellers J."/>
        </authorList>
    </citation>
    <scope>NUCLEOTIDE SEQUENCE [LARGE SCALE GENOMIC DNA]</scope>
    <source>
        <strain evidence="2">1-1 BBBD Race 1</strain>
    </source>
</reference>
<reference evidence="2" key="1">
    <citation type="submission" date="2009-11" db="EMBL/GenBank/DDBJ databases">
        <authorList>
            <consortium name="The Broad Institute Genome Sequencing Platform"/>
            <person name="Ward D."/>
            <person name="Feldgarden M."/>
            <person name="Earl A."/>
            <person name="Young S.K."/>
            <person name="Zeng Q."/>
            <person name="Koehrsen M."/>
            <person name="Alvarado L."/>
            <person name="Berlin A."/>
            <person name="Bochicchio J."/>
            <person name="Borenstein D."/>
            <person name="Chapman S.B."/>
            <person name="Chen Z."/>
            <person name="Engels R."/>
            <person name="Freedman E."/>
            <person name="Gellesch M."/>
            <person name="Goldberg J."/>
            <person name="Griggs A."/>
            <person name="Gujja S."/>
            <person name="Heilman E."/>
            <person name="Heiman D."/>
            <person name="Hepburn T."/>
            <person name="Howarth C."/>
            <person name="Jen D."/>
            <person name="Larson L."/>
            <person name="Lewis B."/>
            <person name="Mehta T."/>
            <person name="Park D."/>
            <person name="Pearson M."/>
            <person name="Roberts A."/>
            <person name="Saif S."/>
            <person name="Shea T."/>
            <person name="Shenoy N."/>
            <person name="Sisk P."/>
            <person name="Stolte C."/>
            <person name="Sykes S."/>
            <person name="Thomson T."/>
            <person name="Walk T."/>
            <person name="White J."/>
            <person name="Yandava C."/>
            <person name="Izard J."/>
            <person name="Baranova O.V."/>
            <person name="Blanton J.M."/>
            <person name="Tanner A.C."/>
            <person name="Dewhirst F.E."/>
            <person name="Haas B."/>
            <person name="Nusbaum C."/>
            <person name="Birren B."/>
        </authorList>
    </citation>
    <scope>NUCLEOTIDE SEQUENCE [LARGE SCALE GENOMIC DNA]</scope>
    <source>
        <strain evidence="2">1-1 BBBD Race 1</strain>
    </source>
</reference>
<organism evidence="2">
    <name type="scientific">Puccinia triticina (isolate 1-1 / race 1 (BBBD))</name>
    <name type="common">Brown leaf rust fungus</name>
    <dbReference type="NCBI Taxonomy" id="630390"/>
    <lineage>
        <taxon>Eukaryota</taxon>
        <taxon>Fungi</taxon>
        <taxon>Dikarya</taxon>
        <taxon>Basidiomycota</taxon>
        <taxon>Pucciniomycotina</taxon>
        <taxon>Pucciniomycetes</taxon>
        <taxon>Pucciniales</taxon>
        <taxon>Pucciniaceae</taxon>
        <taxon>Puccinia</taxon>
    </lineage>
</organism>
<dbReference type="OMA" id="QWIVDWH"/>
<evidence type="ECO:0000256" key="1">
    <source>
        <dbReference type="SAM" id="MobiDB-lite"/>
    </source>
</evidence>
<evidence type="ECO:0000313" key="3">
    <source>
        <dbReference type="EnsemblFungi" id="PTTG_06057-t43_1-p1"/>
    </source>
</evidence>
<dbReference type="Proteomes" id="UP000005240">
    <property type="component" value="Unassembled WGS sequence"/>
</dbReference>
<evidence type="ECO:0000313" key="4">
    <source>
        <dbReference type="Proteomes" id="UP000005240"/>
    </source>
</evidence>
<reference evidence="3 4" key="3">
    <citation type="journal article" date="2017" name="G3 (Bethesda)">
        <title>Comparative analysis highlights variable genome content of wheat rusts and divergence of the mating loci.</title>
        <authorList>
            <person name="Cuomo C.A."/>
            <person name="Bakkeren G."/>
            <person name="Khalil H.B."/>
            <person name="Panwar V."/>
            <person name="Joly D."/>
            <person name="Linning R."/>
            <person name="Sakthikumar S."/>
            <person name="Song X."/>
            <person name="Adiconis X."/>
            <person name="Fan L."/>
            <person name="Goldberg J.M."/>
            <person name="Levin J.Z."/>
            <person name="Young S."/>
            <person name="Zeng Q."/>
            <person name="Anikster Y."/>
            <person name="Bruce M."/>
            <person name="Wang M."/>
            <person name="Yin C."/>
            <person name="McCallum B."/>
            <person name="Szabo L.J."/>
            <person name="Hulbert S."/>
            <person name="Chen X."/>
            <person name="Fellers J.P."/>
        </authorList>
    </citation>
    <scope>NUCLEOTIDE SEQUENCE</scope>
    <source>
        <strain evidence="4">Isolate 1-1 / race 1 (BBBD)</strain>
        <strain evidence="3">isolate 1-1 / race 1 (BBBD)</strain>
    </source>
</reference>
<gene>
    <name evidence="2" type="ORF">PTTG_06057</name>
</gene>
<dbReference type="EnsemblFungi" id="PTTG_06057-t43_1">
    <property type="protein sequence ID" value="PTTG_06057-t43_1-p1"/>
    <property type="gene ID" value="PTTG_06057"/>
</dbReference>
<feature type="region of interest" description="Disordered" evidence="1">
    <location>
        <begin position="249"/>
        <end position="338"/>
    </location>
</feature>
<sequence>MSQETSPAPTAEEVANQIVNAMGTIQSSNTNSTNTDHPNAIVHQFLTCPLAVHDQVNPRKPILAFDGSNYSVWQAAIDRTLRHVSGKEGPFVSKPANWTTLPGDQSRSIEIVIRNTIDPNLLDIIDSRKIQSPQELCELLTQKCQPMDRRRKLNFVENFVALMKRKTSVSEQWIVDWHKIYSELNQLNISRDELIGLLFQAILNLPDGIDPVTFDFLANQRLENHPNPSFDKVSTVLSTTLFDLRVKVDKTDQHNNKNNDKDDEPNENQEDTQDESNSKGRREGSMCDYCQDEVWDRMEPEKDNTTDEDDSNKSDADYVPPNRPKAADKADHPIAQVV</sequence>
<dbReference type="OrthoDB" id="2498485at2759"/>
<reference evidence="3" key="4">
    <citation type="submission" date="2025-05" db="UniProtKB">
        <authorList>
            <consortium name="EnsemblFungi"/>
        </authorList>
    </citation>
    <scope>IDENTIFICATION</scope>
    <source>
        <strain evidence="3">isolate 1-1 / race 1 (BBBD)</strain>
    </source>
</reference>
<feature type="compositionally biased region" description="Basic and acidic residues" evidence="1">
    <location>
        <begin position="276"/>
        <end position="285"/>
    </location>
</feature>
<dbReference type="VEuPathDB" id="FungiDB:PTTG_06057"/>
<dbReference type="EMBL" id="ADAS02000179">
    <property type="protein sequence ID" value="OAV88398.1"/>
    <property type="molecule type" value="Genomic_DNA"/>
</dbReference>
<keyword evidence="4" id="KW-1185">Reference proteome</keyword>